<dbReference type="PANTHER" id="PTHR32175:SF26">
    <property type="entry name" value="PROTEIN, PUTATIVE, EXPRESSED-RELATED"/>
    <property type="match status" value="1"/>
</dbReference>
<comment type="caution">
    <text evidence="1">The sequence shown here is derived from an EMBL/GenBank/DDBJ whole genome shotgun (WGS) entry which is preliminary data.</text>
</comment>
<evidence type="ECO:0000313" key="1">
    <source>
        <dbReference type="EMBL" id="KPL78022.1"/>
    </source>
</evidence>
<dbReference type="InterPro" id="IPR052796">
    <property type="entry name" value="Nod_factor_sulfotransferase"/>
</dbReference>
<dbReference type="STRING" id="360411.AC812_02050"/>
<dbReference type="EMBL" id="LGHJ01000007">
    <property type="protein sequence ID" value="KPL78022.1"/>
    <property type="molecule type" value="Genomic_DNA"/>
</dbReference>
<evidence type="ECO:0008006" key="3">
    <source>
        <dbReference type="Google" id="ProtNLM"/>
    </source>
</evidence>
<dbReference type="InterPro" id="IPR027417">
    <property type="entry name" value="P-loop_NTPase"/>
</dbReference>
<dbReference type="RefSeq" id="WP_061916534.1">
    <property type="nucleotide sequence ID" value="NZ_DF967971.1"/>
</dbReference>
<organism evidence="1 2">
    <name type="scientific">Bellilinea caldifistulae</name>
    <dbReference type="NCBI Taxonomy" id="360411"/>
    <lineage>
        <taxon>Bacteria</taxon>
        <taxon>Bacillati</taxon>
        <taxon>Chloroflexota</taxon>
        <taxon>Anaerolineae</taxon>
        <taxon>Anaerolineales</taxon>
        <taxon>Anaerolineaceae</taxon>
        <taxon>Bellilinea</taxon>
    </lineage>
</organism>
<dbReference type="PANTHER" id="PTHR32175">
    <property type="entry name" value="PROTEIN, PUTATIVE, EXPRESSED-RELATED"/>
    <property type="match status" value="1"/>
</dbReference>
<proteinExistence type="predicted"/>
<dbReference type="Gene3D" id="3.40.50.300">
    <property type="entry name" value="P-loop containing nucleotide triphosphate hydrolases"/>
    <property type="match status" value="1"/>
</dbReference>
<dbReference type="Proteomes" id="UP000050514">
    <property type="component" value="Unassembled WGS sequence"/>
</dbReference>
<sequence>MKIKEIAWEFGFFPTTRTYTKFIILGRSRTGSNFLRSLLNSHPAALVLGEIFRNQDAIDFDHPEFPTTTRIVKVYQNDPQKFLEEIVFRKIPAKYQALGFKLFYYHARENPFAQIWHTINNQKDIRIIHIKRRNILRTHLSRENAVKTGQWVNTNGKETHLQSYQLDYDALLKDFIQTRQWEQEADSFFKDHPMIEVIYEDLSENTTGQIQKIQQFLGLPEYPVQAQTFKQIQKPLSEIIQNYEDLKIKFQNTEWSTFFED</sequence>
<dbReference type="AlphaFoldDB" id="A0A0P6XND2"/>
<reference evidence="1 2" key="1">
    <citation type="submission" date="2015-07" db="EMBL/GenBank/DDBJ databases">
        <title>Draft genome of Bellilinea caldifistulae DSM 17877.</title>
        <authorList>
            <person name="Hemp J."/>
            <person name="Ward L.M."/>
            <person name="Pace L.A."/>
            <person name="Fischer W.W."/>
        </authorList>
    </citation>
    <scope>NUCLEOTIDE SEQUENCE [LARGE SCALE GENOMIC DNA]</scope>
    <source>
        <strain evidence="1 2">GOMI-1</strain>
    </source>
</reference>
<gene>
    <name evidence="1" type="ORF">AC812_02050</name>
</gene>
<dbReference type="Pfam" id="PF13469">
    <property type="entry name" value="Sulfotransfer_3"/>
    <property type="match status" value="1"/>
</dbReference>
<protein>
    <recommendedName>
        <fullName evidence="3">Sulfotransferase domain-containing protein</fullName>
    </recommendedName>
</protein>
<name>A0A0P6XND2_9CHLR</name>
<accession>A0A0P6XND2</accession>
<keyword evidence="2" id="KW-1185">Reference proteome</keyword>
<evidence type="ECO:0000313" key="2">
    <source>
        <dbReference type="Proteomes" id="UP000050514"/>
    </source>
</evidence>
<dbReference type="SUPFAM" id="SSF52540">
    <property type="entry name" value="P-loop containing nucleoside triphosphate hydrolases"/>
    <property type="match status" value="1"/>
</dbReference>